<dbReference type="GO" id="GO:0016491">
    <property type="term" value="F:oxidoreductase activity"/>
    <property type="evidence" value="ECO:0007669"/>
    <property type="project" value="UniProtKB-KW"/>
</dbReference>
<evidence type="ECO:0000313" key="2">
    <source>
        <dbReference type="EMBL" id="EHP42987.1"/>
    </source>
</evidence>
<evidence type="ECO:0000256" key="1">
    <source>
        <dbReference type="ARBA" id="ARBA00023002"/>
    </source>
</evidence>
<protein>
    <submittedName>
        <fullName evidence="2">BFD/(2Fe-2S)-binding domain-containing protein</fullName>
    </submittedName>
</protein>
<comment type="caution">
    <text evidence="2">The sequence shown here is derived from an EMBL/GenBank/DDBJ whole genome shotgun (WGS) entry which is preliminary data.</text>
</comment>
<dbReference type="RefSeq" id="WP_006157869.1">
    <property type="nucleotide sequence ID" value="NZ_AHJE01000024.1"/>
</dbReference>
<name>H1S382_9BURK</name>
<dbReference type="InterPro" id="IPR051691">
    <property type="entry name" value="Metab_Enz_Cyan_OpOx_G3PDH"/>
</dbReference>
<dbReference type="PANTHER" id="PTHR42949">
    <property type="entry name" value="ANAEROBIC GLYCEROL-3-PHOSPHATE DEHYDROGENASE SUBUNIT B"/>
    <property type="match status" value="1"/>
</dbReference>
<dbReference type="Gene3D" id="3.50.50.60">
    <property type="entry name" value="FAD/NAD(P)-binding domain"/>
    <property type="match status" value="1"/>
</dbReference>
<dbReference type="PANTHER" id="PTHR42949:SF3">
    <property type="entry name" value="ANAEROBIC GLYCEROL-3-PHOSPHATE DEHYDROGENASE SUBUNIT B"/>
    <property type="match status" value="1"/>
</dbReference>
<dbReference type="Pfam" id="PF12831">
    <property type="entry name" value="FAD_oxidored"/>
    <property type="match status" value="1"/>
</dbReference>
<keyword evidence="1" id="KW-0560">Oxidoreductase</keyword>
<sequence length="54" mass="5140">MSALHTGTGQAPASCQRRYDVLVVGAGPAGMAAARAAAGSGCSVALIDDNPAPG</sequence>
<gene>
    <name evidence="2" type="ORF">OR16_10993</name>
</gene>
<evidence type="ECO:0000313" key="3">
    <source>
        <dbReference type="Proteomes" id="UP000005808"/>
    </source>
</evidence>
<feature type="non-terminal residue" evidence="2">
    <location>
        <position position="54"/>
    </location>
</feature>
<dbReference type="SUPFAM" id="SSF51905">
    <property type="entry name" value="FAD/NAD(P)-binding domain"/>
    <property type="match status" value="1"/>
</dbReference>
<reference evidence="2 3" key="1">
    <citation type="journal article" date="2012" name="J. Bacteriol.">
        <title>De Novo Genome Project of Cupriavidus basilensis OR16.</title>
        <authorList>
            <person name="Cserhati M."/>
            <person name="Kriszt B."/>
            <person name="Szoboszlay S."/>
            <person name="Toth A."/>
            <person name="Szabo I."/>
            <person name="Tancsics A."/>
            <person name="Nagy I."/>
            <person name="Horvath B."/>
            <person name="Nagy I."/>
            <person name="Kukolya J."/>
        </authorList>
    </citation>
    <scope>NUCLEOTIDE SEQUENCE [LARGE SCALE GENOMIC DNA]</scope>
    <source>
        <strain evidence="2 3">OR16</strain>
    </source>
</reference>
<dbReference type="EMBL" id="AHJE01000024">
    <property type="protein sequence ID" value="EHP42987.1"/>
    <property type="molecule type" value="Genomic_DNA"/>
</dbReference>
<dbReference type="InterPro" id="IPR036188">
    <property type="entry name" value="FAD/NAD-bd_sf"/>
</dbReference>
<organism evidence="2 3">
    <name type="scientific">Cupriavidus basilensis OR16</name>
    <dbReference type="NCBI Taxonomy" id="1127483"/>
    <lineage>
        <taxon>Bacteria</taxon>
        <taxon>Pseudomonadati</taxon>
        <taxon>Pseudomonadota</taxon>
        <taxon>Betaproteobacteria</taxon>
        <taxon>Burkholderiales</taxon>
        <taxon>Burkholderiaceae</taxon>
        <taxon>Cupriavidus</taxon>
    </lineage>
</organism>
<accession>H1S382</accession>
<dbReference type="Proteomes" id="UP000005808">
    <property type="component" value="Unassembled WGS sequence"/>
</dbReference>
<proteinExistence type="predicted"/>
<dbReference type="AlphaFoldDB" id="H1S382"/>